<protein>
    <recommendedName>
        <fullName evidence="2 5">Protein-tyrosine sulfotransferase</fullName>
        <ecNumber evidence="2 5">2.8.2.20</ecNumber>
    </recommendedName>
</protein>
<dbReference type="InterPro" id="IPR027417">
    <property type="entry name" value="P-loop_NTPase"/>
</dbReference>
<comment type="caution">
    <text evidence="6">The sequence shown here is derived from an EMBL/GenBank/DDBJ whole genome shotgun (WGS) entry which is preliminary data.</text>
</comment>
<dbReference type="AlphaFoldDB" id="A0A2B4RMW9"/>
<comment type="catalytic activity">
    <reaction evidence="4 5">
        <text>L-tyrosyl-[protein] + 3'-phosphoadenylyl sulfate = O-sulfo-L-tyrosine-[protein] + adenosine 3',5'-bisphosphate + H(+)</text>
        <dbReference type="Rhea" id="RHEA:16801"/>
        <dbReference type="Rhea" id="RHEA-COMP:10136"/>
        <dbReference type="Rhea" id="RHEA-COMP:11688"/>
        <dbReference type="ChEBI" id="CHEBI:15378"/>
        <dbReference type="ChEBI" id="CHEBI:46858"/>
        <dbReference type="ChEBI" id="CHEBI:58339"/>
        <dbReference type="ChEBI" id="CHEBI:58343"/>
        <dbReference type="ChEBI" id="CHEBI:65286"/>
        <dbReference type="EC" id="2.8.2.20"/>
    </reaction>
</comment>
<evidence type="ECO:0000256" key="2">
    <source>
        <dbReference type="ARBA" id="ARBA00013262"/>
    </source>
</evidence>
<evidence type="ECO:0000313" key="7">
    <source>
        <dbReference type="Proteomes" id="UP000225706"/>
    </source>
</evidence>
<reference evidence="7" key="1">
    <citation type="journal article" date="2017" name="bioRxiv">
        <title>Comparative analysis of the genomes of Stylophora pistillata and Acropora digitifera provides evidence for extensive differences between species of corals.</title>
        <authorList>
            <person name="Voolstra C.R."/>
            <person name="Li Y."/>
            <person name="Liew Y.J."/>
            <person name="Baumgarten S."/>
            <person name="Zoccola D."/>
            <person name="Flot J.-F."/>
            <person name="Tambutte S."/>
            <person name="Allemand D."/>
            <person name="Aranda M."/>
        </authorList>
    </citation>
    <scope>NUCLEOTIDE SEQUENCE [LARGE SCALE GENOMIC DNA]</scope>
</reference>
<dbReference type="InterPro" id="IPR026634">
    <property type="entry name" value="TPST-like"/>
</dbReference>
<dbReference type="Proteomes" id="UP000225706">
    <property type="component" value="Unassembled WGS sequence"/>
</dbReference>
<name>A0A2B4RMW9_STYPI</name>
<comment type="similarity">
    <text evidence="1 5">Belongs to the protein sulfotransferase family.</text>
</comment>
<evidence type="ECO:0000256" key="5">
    <source>
        <dbReference type="RuleBase" id="RU365018"/>
    </source>
</evidence>
<proteinExistence type="inferred from homology"/>
<comment type="function">
    <text evidence="5">Catalyzes the O-sulfation of tyrosine residues within acidic motifs of polypeptides, using 3'-phosphoadenylyl sulfate (PAPS) as cosubstrate.</text>
</comment>
<evidence type="ECO:0000313" key="6">
    <source>
        <dbReference type="EMBL" id="PFX17687.1"/>
    </source>
</evidence>
<keyword evidence="3 5" id="KW-0808">Transferase</keyword>
<accession>A0A2B4RMW9</accession>
<organism evidence="6 7">
    <name type="scientific">Stylophora pistillata</name>
    <name type="common">Smooth cauliflower coral</name>
    <dbReference type="NCBI Taxonomy" id="50429"/>
    <lineage>
        <taxon>Eukaryota</taxon>
        <taxon>Metazoa</taxon>
        <taxon>Cnidaria</taxon>
        <taxon>Anthozoa</taxon>
        <taxon>Hexacorallia</taxon>
        <taxon>Scleractinia</taxon>
        <taxon>Astrocoeniina</taxon>
        <taxon>Pocilloporidae</taxon>
        <taxon>Stylophora</taxon>
    </lineage>
</organism>
<evidence type="ECO:0000256" key="4">
    <source>
        <dbReference type="ARBA" id="ARBA00048460"/>
    </source>
</evidence>
<dbReference type="EMBL" id="LSMT01000455">
    <property type="protein sequence ID" value="PFX17687.1"/>
    <property type="molecule type" value="Genomic_DNA"/>
</dbReference>
<dbReference type="PANTHER" id="PTHR12788:SF8">
    <property type="entry name" value="PROTEIN-TYROSINE SULFOTRANSFERASE"/>
    <property type="match status" value="1"/>
</dbReference>
<dbReference type="GO" id="GO:0005794">
    <property type="term" value="C:Golgi apparatus"/>
    <property type="evidence" value="ECO:0007669"/>
    <property type="project" value="UniProtKB-ARBA"/>
</dbReference>
<sequence>MMTIRLCTPKCFVILLGITSLVLIARTNLYKESFGSDDGRSCKPEPLLDSIARVNGMFDDLKTFVMFIGYSQSVESHTGAILDAHPQIVIPQEYDVLGNWKMYQDKKLRDRGKQTHMLFFFLYYLSTFQAIFRNHANKPSQFWVWTSKVENAQHYPLSDSWQGTTNGKIKVIGDTSSGSTTRQLTMSQKNFTVLEDIQSVIGIPLKFLHIVTNPYDVIASNVIRESRSTVNINDAKDVFALVETNAELKKLYGDAVLDISMDQFINNPRETMIQICRFLQVTFYNSYLDKVKGELNKESTGARYQVIWTDEEKEWVAAEMKKYSFLNSFDF</sequence>
<keyword evidence="7" id="KW-1185">Reference proteome</keyword>
<dbReference type="GO" id="GO:0008476">
    <property type="term" value="F:protein-tyrosine sulfotransferase activity"/>
    <property type="evidence" value="ECO:0007669"/>
    <property type="project" value="UniProtKB-EC"/>
</dbReference>
<evidence type="ECO:0000256" key="1">
    <source>
        <dbReference type="ARBA" id="ARBA00009988"/>
    </source>
</evidence>
<dbReference type="SUPFAM" id="SSF52540">
    <property type="entry name" value="P-loop containing nucleoside triphosphate hydrolases"/>
    <property type="match status" value="1"/>
</dbReference>
<dbReference type="OrthoDB" id="5973251at2759"/>
<dbReference type="EC" id="2.8.2.20" evidence="2 5"/>
<dbReference type="PANTHER" id="PTHR12788">
    <property type="entry name" value="PROTEIN-TYROSINE SULFOTRANSFERASE 2"/>
    <property type="match status" value="1"/>
</dbReference>
<dbReference type="Gene3D" id="3.40.50.300">
    <property type="entry name" value="P-loop containing nucleotide triphosphate hydrolases"/>
    <property type="match status" value="1"/>
</dbReference>
<evidence type="ECO:0000256" key="3">
    <source>
        <dbReference type="ARBA" id="ARBA00022679"/>
    </source>
</evidence>
<gene>
    <name evidence="6" type="ORF">AWC38_SpisGene17977</name>
</gene>